<proteinExistence type="predicted"/>
<gene>
    <name evidence="2" type="ORF">GCK72_008683</name>
</gene>
<dbReference type="PANTHER" id="PTHR11668">
    <property type="entry name" value="SERINE/THREONINE PROTEIN PHOSPHATASE"/>
    <property type="match status" value="1"/>
</dbReference>
<sequence length="323" mass="36910">MYMRITGMWKKLEFEINNKTKFQIPYQAQELKDLALDMIERLKSEPTLAVVKATVVVVADTHGQFIDLVRNLHVDPENFPASFDCTPFATNKYLFLGDYVGRGVNSIQIMVLLFSLKLYYNNVTMIRVNHETPSVNANYGFRDELIDKFEKGPELWNLYNEVFSYMPIAAVISERILCMHGGILPHLRTLKDIENVKRPITDISNIVLDLLWSDPMPVGRKGYNSKYPRFIKNAVRGLGIEFNKRAVGSICENLDIELIITGHQSKHQGFEWYSTQLVTIFSASNYADDTENFGTICYISADGGVSIIQMRNLEKVKCPQSDE</sequence>
<dbReference type="InterPro" id="IPR006186">
    <property type="entry name" value="Ser/Thr-sp_prot-phosphatase"/>
</dbReference>
<dbReference type="SMART" id="SM00156">
    <property type="entry name" value="PP2Ac"/>
    <property type="match status" value="1"/>
</dbReference>
<dbReference type="GeneID" id="9799278"/>
<dbReference type="RefSeq" id="XP_003092296.2">
    <property type="nucleotide sequence ID" value="XM_003092248.2"/>
</dbReference>
<dbReference type="SUPFAM" id="SSF56300">
    <property type="entry name" value="Metallo-dependent phosphatases"/>
    <property type="match status" value="1"/>
</dbReference>
<evidence type="ECO:0000313" key="3">
    <source>
        <dbReference type="Proteomes" id="UP000483820"/>
    </source>
</evidence>
<dbReference type="PRINTS" id="PR00114">
    <property type="entry name" value="STPHPHTASE"/>
</dbReference>
<dbReference type="Gene3D" id="3.60.21.10">
    <property type="match status" value="1"/>
</dbReference>
<accession>A0A6A5H0Y3</accession>
<dbReference type="GO" id="GO:0004722">
    <property type="term" value="F:protein serine/threonine phosphatase activity"/>
    <property type="evidence" value="ECO:0007669"/>
    <property type="project" value="TreeGrafter"/>
</dbReference>
<dbReference type="Pfam" id="PF00149">
    <property type="entry name" value="Metallophos"/>
    <property type="match status" value="1"/>
</dbReference>
<dbReference type="InterPro" id="IPR004843">
    <property type="entry name" value="Calcineurin-like_PHP"/>
</dbReference>
<name>A0A6A5H0Y3_CAERE</name>
<evidence type="ECO:0000259" key="1">
    <source>
        <dbReference type="SMART" id="SM00156"/>
    </source>
</evidence>
<dbReference type="InterPro" id="IPR029052">
    <property type="entry name" value="Metallo-depent_PP-like"/>
</dbReference>
<reference evidence="2 3" key="1">
    <citation type="submission" date="2019-12" db="EMBL/GenBank/DDBJ databases">
        <title>Chromosome-level assembly of the Caenorhabditis remanei genome.</title>
        <authorList>
            <person name="Teterina A.A."/>
            <person name="Willis J.H."/>
            <person name="Phillips P.C."/>
        </authorList>
    </citation>
    <scope>NUCLEOTIDE SEQUENCE [LARGE SCALE GENOMIC DNA]</scope>
    <source>
        <strain evidence="2 3">PX506</strain>
        <tissue evidence="2">Whole organism</tissue>
    </source>
</reference>
<evidence type="ECO:0000313" key="2">
    <source>
        <dbReference type="EMBL" id="KAF1760434.1"/>
    </source>
</evidence>
<dbReference type="InterPro" id="IPR050341">
    <property type="entry name" value="PP1_catalytic_subunit"/>
</dbReference>
<dbReference type="Proteomes" id="UP000483820">
    <property type="component" value="Chromosome III"/>
</dbReference>
<protein>
    <recommendedName>
        <fullName evidence="1">Serine/threonine specific protein phosphatases domain-containing protein</fullName>
    </recommendedName>
</protein>
<organism evidence="2 3">
    <name type="scientific">Caenorhabditis remanei</name>
    <name type="common">Caenorhabditis vulgaris</name>
    <dbReference type="NCBI Taxonomy" id="31234"/>
    <lineage>
        <taxon>Eukaryota</taxon>
        <taxon>Metazoa</taxon>
        <taxon>Ecdysozoa</taxon>
        <taxon>Nematoda</taxon>
        <taxon>Chromadorea</taxon>
        <taxon>Rhabditida</taxon>
        <taxon>Rhabditina</taxon>
        <taxon>Rhabditomorpha</taxon>
        <taxon>Rhabditoidea</taxon>
        <taxon>Rhabditidae</taxon>
        <taxon>Peloderinae</taxon>
        <taxon>Caenorhabditis</taxon>
    </lineage>
</organism>
<dbReference type="CTD" id="9799278"/>
<dbReference type="EMBL" id="WUAV01000003">
    <property type="protein sequence ID" value="KAF1760434.1"/>
    <property type="molecule type" value="Genomic_DNA"/>
</dbReference>
<dbReference type="KEGG" id="crq:GCK72_008683"/>
<dbReference type="AlphaFoldDB" id="A0A6A5H0Y3"/>
<dbReference type="CDD" id="cd00144">
    <property type="entry name" value="MPP_PPP_family"/>
    <property type="match status" value="1"/>
</dbReference>
<dbReference type="PANTHER" id="PTHR11668:SF450">
    <property type="entry name" value="SERINE_THREONINE-PROTEIN PHOSPHATASE"/>
    <property type="match status" value="1"/>
</dbReference>
<dbReference type="GO" id="GO:0005634">
    <property type="term" value="C:nucleus"/>
    <property type="evidence" value="ECO:0007669"/>
    <property type="project" value="TreeGrafter"/>
</dbReference>
<comment type="caution">
    <text evidence="2">The sequence shown here is derived from an EMBL/GenBank/DDBJ whole genome shotgun (WGS) entry which is preliminary data.</text>
</comment>
<dbReference type="GO" id="GO:0005737">
    <property type="term" value="C:cytoplasm"/>
    <property type="evidence" value="ECO:0007669"/>
    <property type="project" value="TreeGrafter"/>
</dbReference>
<feature type="domain" description="Serine/threonine specific protein phosphatases" evidence="1">
    <location>
        <begin position="26"/>
        <end position="314"/>
    </location>
</feature>